<dbReference type="OrthoDB" id="3729283at2"/>
<dbReference type="KEGG" id="mph:MLP_47330"/>
<reference evidence="1 2" key="1">
    <citation type="submission" date="2011-05" db="EMBL/GenBank/DDBJ databases">
        <title>Whole genome sequence of Microlunatus phosphovorus NM-1.</title>
        <authorList>
            <person name="Hosoyama A."/>
            <person name="Sasaki K."/>
            <person name="Harada T."/>
            <person name="Igarashi R."/>
            <person name="Kawakoshi A."/>
            <person name="Sasagawa M."/>
            <person name="Fukada J."/>
            <person name="Nakamura S."/>
            <person name="Katano Y."/>
            <person name="Hanada S."/>
            <person name="Kamagata Y."/>
            <person name="Nakamura N."/>
            <person name="Yamazaki S."/>
            <person name="Fujita N."/>
        </authorList>
    </citation>
    <scope>NUCLEOTIDE SEQUENCE [LARGE SCALE GENOMIC DNA]</scope>
    <source>
        <strain evidence="2">ATCC 700054 / DSM 10555 / JCM 9379 / NBRC 101784 / NCIMB 13414 / VKM Ac-1990 / NM-1</strain>
    </source>
</reference>
<organism evidence="1 2">
    <name type="scientific">Microlunatus phosphovorus (strain ATCC 700054 / DSM 10555 / JCM 9379 / NBRC 101784 / NCIMB 13414 / VKM Ac-1990 / NM-1)</name>
    <dbReference type="NCBI Taxonomy" id="1032480"/>
    <lineage>
        <taxon>Bacteria</taxon>
        <taxon>Bacillati</taxon>
        <taxon>Actinomycetota</taxon>
        <taxon>Actinomycetes</taxon>
        <taxon>Propionibacteriales</taxon>
        <taxon>Propionibacteriaceae</taxon>
        <taxon>Microlunatus</taxon>
    </lineage>
</organism>
<evidence type="ECO:0000313" key="2">
    <source>
        <dbReference type="Proteomes" id="UP000007947"/>
    </source>
</evidence>
<accession>F5XF09</accession>
<dbReference type="HOGENOM" id="CLU_1473605_0_0_11"/>
<protein>
    <recommendedName>
        <fullName evidence="3">Lipoprotein</fullName>
    </recommendedName>
</protein>
<dbReference type="PROSITE" id="PS51257">
    <property type="entry name" value="PROKAR_LIPOPROTEIN"/>
    <property type="match status" value="1"/>
</dbReference>
<evidence type="ECO:0000313" key="1">
    <source>
        <dbReference type="EMBL" id="BAK37747.1"/>
    </source>
</evidence>
<dbReference type="EMBL" id="AP012204">
    <property type="protein sequence ID" value="BAK37747.1"/>
    <property type="molecule type" value="Genomic_DNA"/>
</dbReference>
<keyword evidence="2" id="KW-1185">Reference proteome</keyword>
<gene>
    <name evidence="1" type="ordered locus">MLP_47330</name>
</gene>
<dbReference type="RefSeq" id="WP_013865573.1">
    <property type="nucleotide sequence ID" value="NC_015635.1"/>
</dbReference>
<name>F5XF09_MICPN</name>
<dbReference type="STRING" id="1032480.MLP_47330"/>
<proteinExistence type="predicted"/>
<dbReference type="Proteomes" id="UP000007947">
    <property type="component" value="Chromosome"/>
</dbReference>
<dbReference type="AlphaFoldDB" id="F5XF09"/>
<evidence type="ECO:0008006" key="3">
    <source>
        <dbReference type="Google" id="ProtNLM"/>
    </source>
</evidence>
<sequence>MAHLARTRVHRSLAATLIGLALLVFMSACGMKAQTTQPYTPAEGVNTNIGPTGEWVQVRNLMVLSRGNGEGFLSASIVADQSDTLTGVTGHPIKTSGDPGAEFTATLAKPLELTPGKLVVLTDEAELITVQSSDLMVGGEAELTLSFANVGDQTLKVPVVDANQPDYKTISPRPSAASPSPSS</sequence>